<keyword evidence="2" id="KW-1003">Cell membrane</keyword>
<evidence type="ECO:0000313" key="9">
    <source>
        <dbReference type="Proteomes" id="UP001597221"/>
    </source>
</evidence>
<name>A0ABW4HQY0_9BACI</name>
<keyword evidence="5 7" id="KW-0472">Membrane</keyword>
<comment type="caution">
    <text evidence="8">The sequence shown here is derived from an EMBL/GenBank/DDBJ whole genome shotgun (WGS) entry which is preliminary data.</text>
</comment>
<evidence type="ECO:0000256" key="6">
    <source>
        <dbReference type="SAM" id="MobiDB-lite"/>
    </source>
</evidence>
<dbReference type="InterPro" id="IPR005171">
    <property type="entry name" value="Cyt_c_oxidase_su4_prok"/>
</dbReference>
<evidence type="ECO:0000256" key="7">
    <source>
        <dbReference type="SAM" id="Phobius"/>
    </source>
</evidence>
<dbReference type="Proteomes" id="UP001597221">
    <property type="component" value="Unassembled WGS sequence"/>
</dbReference>
<comment type="subcellular location">
    <subcellularLocation>
        <location evidence="1">Cell membrane</location>
        <topology evidence="1">Multi-pass membrane protein</topology>
    </subcellularLocation>
</comment>
<organism evidence="8 9">
    <name type="scientific">Oceanobacillus luteolus</name>
    <dbReference type="NCBI Taxonomy" id="1274358"/>
    <lineage>
        <taxon>Bacteria</taxon>
        <taxon>Bacillati</taxon>
        <taxon>Bacillota</taxon>
        <taxon>Bacilli</taxon>
        <taxon>Bacillales</taxon>
        <taxon>Bacillaceae</taxon>
        <taxon>Oceanobacillus</taxon>
    </lineage>
</organism>
<evidence type="ECO:0000256" key="5">
    <source>
        <dbReference type="ARBA" id="ARBA00023136"/>
    </source>
</evidence>
<keyword evidence="4 7" id="KW-1133">Transmembrane helix</keyword>
<protein>
    <submittedName>
        <fullName evidence="8">Cytochrome C oxidase subunit IV family protein</fullName>
    </submittedName>
</protein>
<gene>
    <name evidence="8" type="ORF">ACFSBH_07920</name>
</gene>
<evidence type="ECO:0000256" key="1">
    <source>
        <dbReference type="ARBA" id="ARBA00004651"/>
    </source>
</evidence>
<keyword evidence="9" id="KW-1185">Reference proteome</keyword>
<evidence type="ECO:0000256" key="4">
    <source>
        <dbReference type="ARBA" id="ARBA00022989"/>
    </source>
</evidence>
<accession>A0ABW4HQY0</accession>
<feature type="region of interest" description="Disordered" evidence="6">
    <location>
        <begin position="1"/>
        <end position="20"/>
    </location>
</feature>
<evidence type="ECO:0000256" key="3">
    <source>
        <dbReference type="ARBA" id="ARBA00022692"/>
    </source>
</evidence>
<feature type="transmembrane region" description="Helical" evidence="7">
    <location>
        <begin position="26"/>
        <end position="45"/>
    </location>
</feature>
<keyword evidence="3 7" id="KW-0812">Transmembrane</keyword>
<reference evidence="9" key="1">
    <citation type="journal article" date="2019" name="Int. J. Syst. Evol. Microbiol.">
        <title>The Global Catalogue of Microorganisms (GCM) 10K type strain sequencing project: providing services to taxonomists for standard genome sequencing and annotation.</title>
        <authorList>
            <consortium name="The Broad Institute Genomics Platform"/>
            <consortium name="The Broad Institute Genome Sequencing Center for Infectious Disease"/>
            <person name="Wu L."/>
            <person name="Ma J."/>
        </authorList>
    </citation>
    <scope>NUCLEOTIDE SEQUENCE [LARGE SCALE GENOMIC DNA]</scope>
    <source>
        <strain evidence="9">CGMCC 1.12376</strain>
    </source>
</reference>
<proteinExistence type="predicted"/>
<dbReference type="Pfam" id="PF03626">
    <property type="entry name" value="COX4_pro"/>
    <property type="match status" value="1"/>
</dbReference>
<dbReference type="RefSeq" id="WP_251517534.1">
    <property type="nucleotide sequence ID" value="NZ_JAMBON010000060.1"/>
</dbReference>
<evidence type="ECO:0000256" key="2">
    <source>
        <dbReference type="ARBA" id="ARBA00022475"/>
    </source>
</evidence>
<feature type="transmembrane region" description="Helical" evidence="7">
    <location>
        <begin position="85"/>
        <end position="106"/>
    </location>
</feature>
<sequence length="107" mass="12194">MTNNTTSNKAEAYRKQESKDEMKKQLISFGMMIAFTIIAFALVGTDVIQGSFLTILLFVLAFVQMMFQFLYFMHMKDKGHAEASGIIYGGFWVTFLVMLGLGVISWW</sequence>
<feature type="compositionally biased region" description="Basic and acidic residues" evidence="6">
    <location>
        <begin position="11"/>
        <end position="20"/>
    </location>
</feature>
<dbReference type="EMBL" id="JBHUDE010000040">
    <property type="protein sequence ID" value="MFD1607575.1"/>
    <property type="molecule type" value="Genomic_DNA"/>
</dbReference>
<feature type="transmembrane region" description="Helical" evidence="7">
    <location>
        <begin position="51"/>
        <end position="73"/>
    </location>
</feature>
<evidence type="ECO:0000313" key="8">
    <source>
        <dbReference type="EMBL" id="MFD1607575.1"/>
    </source>
</evidence>